<dbReference type="STRING" id="1503925.TH53_13275"/>
<dbReference type="InterPro" id="IPR004360">
    <property type="entry name" value="Glyas_Fos-R_dOase_dom"/>
</dbReference>
<dbReference type="Gene3D" id="3.10.180.10">
    <property type="entry name" value="2,3-Dihydroxybiphenyl 1,2-Dioxygenase, domain 1"/>
    <property type="match status" value="1"/>
</dbReference>
<comment type="caution">
    <text evidence="3">The sequence shown here is derived from an EMBL/GenBank/DDBJ whole genome shotgun (WGS) entry which is preliminary data.</text>
</comment>
<feature type="domain" description="VOC" evidence="2">
    <location>
        <begin position="32"/>
        <end position="153"/>
    </location>
</feature>
<organism evidence="3 4">
    <name type="scientific">Pedobacter lusitanus</name>
    <dbReference type="NCBI Taxonomy" id="1503925"/>
    <lineage>
        <taxon>Bacteria</taxon>
        <taxon>Pseudomonadati</taxon>
        <taxon>Bacteroidota</taxon>
        <taxon>Sphingobacteriia</taxon>
        <taxon>Sphingobacteriales</taxon>
        <taxon>Sphingobacteriaceae</taxon>
        <taxon>Pedobacter</taxon>
    </lineage>
</organism>
<gene>
    <name evidence="3" type="ORF">TH53_13275</name>
</gene>
<dbReference type="Pfam" id="PF00903">
    <property type="entry name" value="Glyoxalase"/>
    <property type="match status" value="1"/>
</dbReference>
<feature type="signal peptide" evidence="1">
    <location>
        <begin position="1"/>
        <end position="21"/>
    </location>
</feature>
<protein>
    <submittedName>
        <fullName evidence="3">Glyoxalase</fullName>
    </submittedName>
</protein>
<evidence type="ECO:0000259" key="2">
    <source>
        <dbReference type="PROSITE" id="PS51819"/>
    </source>
</evidence>
<sequence>MKRRVFLLALFFLTGFVYRSAAQTGAVKQRAVLNHIAVYVTNLNESASFYEKVLNLQQIEEPFKDGKHIWFTMGAAGQMHLIQGAKQTIAHDKNEHLCFSVASITDFIKMLDLAKIEYTNWPGTAKAPTLRVDGVKQIYFQDPDGHWIEVNDEISLKK</sequence>
<accession>A0A0D0GQA1</accession>
<dbReference type="InterPro" id="IPR050383">
    <property type="entry name" value="GlyoxalaseI/FosfomycinResist"/>
</dbReference>
<feature type="chain" id="PRO_5002211111" evidence="1">
    <location>
        <begin position="22"/>
        <end position="158"/>
    </location>
</feature>
<dbReference type="SUPFAM" id="SSF54593">
    <property type="entry name" value="Glyoxalase/Bleomycin resistance protein/Dihydroxybiphenyl dioxygenase"/>
    <property type="match status" value="1"/>
</dbReference>
<keyword evidence="4" id="KW-1185">Reference proteome</keyword>
<dbReference type="RefSeq" id="WP_041882658.1">
    <property type="nucleotide sequence ID" value="NZ_CP157278.1"/>
</dbReference>
<dbReference type="Proteomes" id="UP000032049">
    <property type="component" value="Unassembled WGS sequence"/>
</dbReference>
<dbReference type="InterPro" id="IPR037523">
    <property type="entry name" value="VOC_core"/>
</dbReference>
<proteinExistence type="predicted"/>
<evidence type="ECO:0000313" key="3">
    <source>
        <dbReference type="EMBL" id="KIO76731.1"/>
    </source>
</evidence>
<keyword evidence="1" id="KW-0732">Signal</keyword>
<dbReference type="InterPro" id="IPR029068">
    <property type="entry name" value="Glyas_Bleomycin-R_OHBP_Dase"/>
</dbReference>
<reference evidence="3 4" key="1">
    <citation type="submission" date="2015-01" db="EMBL/GenBank/DDBJ databases">
        <title>Draft genome sequence of Pedobacter sp. NL19 isolated from sludge of an effluent treatment pond in an abandoned uranium mine.</title>
        <authorList>
            <person name="Santos T."/>
            <person name="Caetano T."/>
            <person name="Covas C."/>
            <person name="Cruz A."/>
            <person name="Mendo S."/>
        </authorList>
    </citation>
    <scope>NUCLEOTIDE SEQUENCE [LARGE SCALE GENOMIC DNA]</scope>
    <source>
        <strain evidence="3 4">NL19</strain>
    </source>
</reference>
<dbReference type="PROSITE" id="PS51819">
    <property type="entry name" value="VOC"/>
    <property type="match status" value="1"/>
</dbReference>
<evidence type="ECO:0000256" key="1">
    <source>
        <dbReference type="SAM" id="SignalP"/>
    </source>
</evidence>
<evidence type="ECO:0000313" key="4">
    <source>
        <dbReference type="Proteomes" id="UP000032049"/>
    </source>
</evidence>
<dbReference type="EMBL" id="JXRA01000056">
    <property type="protein sequence ID" value="KIO76731.1"/>
    <property type="molecule type" value="Genomic_DNA"/>
</dbReference>
<name>A0A0D0GQA1_9SPHI</name>
<dbReference type="OrthoDB" id="192739at2"/>
<dbReference type="AlphaFoldDB" id="A0A0D0GQA1"/>
<dbReference type="PANTHER" id="PTHR21366">
    <property type="entry name" value="GLYOXALASE FAMILY PROTEIN"/>
    <property type="match status" value="1"/>
</dbReference>